<keyword evidence="2" id="KW-0489">Methyltransferase</keyword>
<gene>
    <name evidence="2" type="ORF">ACFQ4G_15960</name>
</gene>
<sequence>MSRKLTGRQKSTLRHFAHRIGKYKPREIERMIDSIIVNDGAKTFLQIGANDGYYSDPLNLAIFSHRIEGTFVEPQTNYHRALRNTYAGFGGMTFLRCAIARQAGTMTMYTLDCSSGRLPGWACGVGTLSREQILKSGDQIPNIDAYIRSDEVNCITVDELLARSTTDDPDIIAVDAEGFDYDILSQFDFAKLSAKLVVYESDSMKPSDAASLGRVLTDAGFALIETGQDTIALRRDTHTFRASNAGKVAIAA</sequence>
<dbReference type="PANTHER" id="PTHR34203:SF15">
    <property type="entry name" value="SLL1173 PROTEIN"/>
    <property type="match status" value="1"/>
</dbReference>
<evidence type="ECO:0000313" key="2">
    <source>
        <dbReference type="EMBL" id="MFD1303068.1"/>
    </source>
</evidence>
<dbReference type="InterPro" id="IPR029063">
    <property type="entry name" value="SAM-dependent_MTases_sf"/>
</dbReference>
<dbReference type="Proteomes" id="UP001597176">
    <property type="component" value="Unassembled WGS sequence"/>
</dbReference>
<dbReference type="NCBIfam" id="TIGR01444">
    <property type="entry name" value="fkbM_fam"/>
    <property type="match status" value="1"/>
</dbReference>
<dbReference type="PANTHER" id="PTHR34203">
    <property type="entry name" value="METHYLTRANSFERASE, FKBM FAMILY PROTEIN"/>
    <property type="match status" value="1"/>
</dbReference>
<keyword evidence="2" id="KW-0808">Transferase</keyword>
<dbReference type="Gene3D" id="3.40.50.150">
    <property type="entry name" value="Vaccinia Virus protein VP39"/>
    <property type="match status" value="1"/>
</dbReference>
<dbReference type="RefSeq" id="WP_238207139.1">
    <property type="nucleotide sequence ID" value="NZ_JBHTND010000023.1"/>
</dbReference>
<dbReference type="InterPro" id="IPR006342">
    <property type="entry name" value="FkbM_mtfrase"/>
</dbReference>
<dbReference type="GO" id="GO:0008168">
    <property type="term" value="F:methyltransferase activity"/>
    <property type="evidence" value="ECO:0007669"/>
    <property type="project" value="UniProtKB-KW"/>
</dbReference>
<evidence type="ECO:0000259" key="1">
    <source>
        <dbReference type="Pfam" id="PF05050"/>
    </source>
</evidence>
<accession>A0ABW3X0T6</accession>
<organism evidence="2 3">
    <name type="scientific">Methylobacterium marchantiae</name>
    <dbReference type="NCBI Taxonomy" id="600331"/>
    <lineage>
        <taxon>Bacteria</taxon>
        <taxon>Pseudomonadati</taxon>
        <taxon>Pseudomonadota</taxon>
        <taxon>Alphaproteobacteria</taxon>
        <taxon>Hyphomicrobiales</taxon>
        <taxon>Methylobacteriaceae</taxon>
        <taxon>Methylobacterium</taxon>
    </lineage>
</organism>
<feature type="domain" description="Methyltransferase FkbM" evidence="1">
    <location>
        <begin position="46"/>
        <end position="211"/>
    </location>
</feature>
<dbReference type="EMBL" id="JBHTND010000023">
    <property type="protein sequence ID" value="MFD1303068.1"/>
    <property type="molecule type" value="Genomic_DNA"/>
</dbReference>
<protein>
    <submittedName>
        <fullName evidence="2">FkbM family methyltransferase</fullName>
    </submittedName>
</protein>
<proteinExistence type="predicted"/>
<keyword evidence="3" id="KW-1185">Reference proteome</keyword>
<comment type="caution">
    <text evidence="2">The sequence shown here is derived from an EMBL/GenBank/DDBJ whole genome shotgun (WGS) entry which is preliminary data.</text>
</comment>
<dbReference type="GO" id="GO:0032259">
    <property type="term" value="P:methylation"/>
    <property type="evidence" value="ECO:0007669"/>
    <property type="project" value="UniProtKB-KW"/>
</dbReference>
<dbReference type="SUPFAM" id="SSF53335">
    <property type="entry name" value="S-adenosyl-L-methionine-dependent methyltransferases"/>
    <property type="match status" value="1"/>
</dbReference>
<dbReference type="Pfam" id="PF05050">
    <property type="entry name" value="Methyltransf_21"/>
    <property type="match status" value="1"/>
</dbReference>
<name>A0ABW3X0T6_9HYPH</name>
<reference evidence="3" key="1">
    <citation type="journal article" date="2019" name="Int. J. Syst. Evol. Microbiol.">
        <title>The Global Catalogue of Microorganisms (GCM) 10K type strain sequencing project: providing services to taxonomists for standard genome sequencing and annotation.</title>
        <authorList>
            <consortium name="The Broad Institute Genomics Platform"/>
            <consortium name="The Broad Institute Genome Sequencing Center for Infectious Disease"/>
            <person name="Wu L."/>
            <person name="Ma J."/>
        </authorList>
    </citation>
    <scope>NUCLEOTIDE SEQUENCE [LARGE SCALE GENOMIC DNA]</scope>
    <source>
        <strain evidence="3">CCUG 56108</strain>
    </source>
</reference>
<evidence type="ECO:0000313" key="3">
    <source>
        <dbReference type="Proteomes" id="UP001597176"/>
    </source>
</evidence>
<dbReference type="InterPro" id="IPR052514">
    <property type="entry name" value="SAM-dependent_MTase"/>
</dbReference>